<dbReference type="AlphaFoldDB" id="A0AAF3J3M7"/>
<organism evidence="2 3">
    <name type="scientific">Mesorhabditis belari</name>
    <dbReference type="NCBI Taxonomy" id="2138241"/>
    <lineage>
        <taxon>Eukaryota</taxon>
        <taxon>Metazoa</taxon>
        <taxon>Ecdysozoa</taxon>
        <taxon>Nematoda</taxon>
        <taxon>Chromadorea</taxon>
        <taxon>Rhabditida</taxon>
        <taxon>Rhabditina</taxon>
        <taxon>Rhabditomorpha</taxon>
        <taxon>Rhabditoidea</taxon>
        <taxon>Rhabditidae</taxon>
        <taxon>Mesorhabditinae</taxon>
        <taxon>Mesorhabditis</taxon>
    </lineage>
</organism>
<proteinExistence type="predicted"/>
<evidence type="ECO:0000313" key="2">
    <source>
        <dbReference type="Proteomes" id="UP000887575"/>
    </source>
</evidence>
<feature type="signal peptide" evidence="1">
    <location>
        <begin position="1"/>
        <end position="19"/>
    </location>
</feature>
<evidence type="ECO:0000256" key="1">
    <source>
        <dbReference type="SAM" id="SignalP"/>
    </source>
</evidence>
<reference evidence="3" key="1">
    <citation type="submission" date="2024-02" db="UniProtKB">
        <authorList>
            <consortium name="WormBaseParasite"/>
        </authorList>
    </citation>
    <scope>IDENTIFICATION</scope>
</reference>
<dbReference type="WBParaSite" id="MBELARI_LOCUS14152">
    <property type="protein sequence ID" value="MBELARI_LOCUS14152"/>
    <property type="gene ID" value="MBELARI_LOCUS14152"/>
</dbReference>
<protein>
    <submittedName>
        <fullName evidence="3">Uncharacterized protein</fullName>
    </submittedName>
</protein>
<dbReference type="Proteomes" id="UP000887575">
    <property type="component" value="Unassembled WGS sequence"/>
</dbReference>
<accession>A0AAF3J3M7</accession>
<evidence type="ECO:0000313" key="3">
    <source>
        <dbReference type="WBParaSite" id="MBELARI_LOCUS14152"/>
    </source>
</evidence>
<name>A0AAF3J3M7_9BILA</name>
<feature type="chain" id="PRO_5042080086" evidence="1">
    <location>
        <begin position="20"/>
        <end position="225"/>
    </location>
</feature>
<keyword evidence="2" id="KW-1185">Reference proteome</keyword>
<sequence>MKKELISFFVASLAQIVTADEEWIEDCNSQSENIHIHSAGGNWRNFSSDVMSNQYFLLDRKFTCTADPDHFALVRINDQMDSPSDTKTITCGSERKWLYKGEVVVSVGCYTGTRANWIQKSEEEEKIQNWMAEHHGVKEDQKDWTWGSTQYKQQEKMQRMASEIYKLLLNTDNIIRKQVAVLPADYVNAIWEGNFFSEDNYYMRTDRSLMQKKKSVVTFKMVSNG</sequence>
<keyword evidence="1" id="KW-0732">Signal</keyword>